<dbReference type="RefSeq" id="WP_343130262.1">
    <property type="nucleotide sequence ID" value="NZ_JBCITK010000001.1"/>
</dbReference>
<dbReference type="Gene3D" id="1.20.1250.20">
    <property type="entry name" value="MFS general substrate transporter like domains"/>
    <property type="match status" value="1"/>
</dbReference>
<dbReference type="InterPro" id="IPR036259">
    <property type="entry name" value="MFS_trans_sf"/>
</dbReference>
<keyword evidence="5 7" id="KW-1133">Transmembrane helix</keyword>
<evidence type="ECO:0000256" key="1">
    <source>
        <dbReference type="ARBA" id="ARBA00004651"/>
    </source>
</evidence>
<evidence type="ECO:0000259" key="8">
    <source>
        <dbReference type="PROSITE" id="PS50850"/>
    </source>
</evidence>
<evidence type="ECO:0000256" key="4">
    <source>
        <dbReference type="ARBA" id="ARBA00022692"/>
    </source>
</evidence>
<keyword evidence="10" id="KW-1185">Reference proteome</keyword>
<feature type="transmembrane region" description="Helical" evidence="7">
    <location>
        <begin position="12"/>
        <end position="35"/>
    </location>
</feature>
<dbReference type="Proteomes" id="UP001418796">
    <property type="component" value="Unassembled WGS sequence"/>
</dbReference>
<comment type="subcellular location">
    <subcellularLocation>
        <location evidence="1">Cell membrane</location>
        <topology evidence="1">Multi-pass membrane protein</topology>
    </subcellularLocation>
</comment>
<dbReference type="PANTHER" id="PTHR42718">
    <property type="entry name" value="MAJOR FACILITATOR SUPERFAMILY MULTIDRUG TRANSPORTER MFSC"/>
    <property type="match status" value="1"/>
</dbReference>
<sequence length="489" mass="52628">MSTDQNDVLKNVNKLPIIAVLLVGAFVAILNQTLLTTALPVLMADLDIDANLGQWVTTAFMLVNGVMIPITAFLIEKFTTRKLFLTAMILFGIGTLICAIAPTFTFLITGRMIQAAGAGIAMPLMQTVLLLIFPVEKRGSAMGMVGLVISFAPAIGPTLSGWLVQSYHWTVLFWILLPIIVIDIIAAYIVLRNVTTLRSPKLDTLSIILSSLGFGGLLFGFSNAGANGWLSTNVLLPTVVGAVTLTWFILRQLRLAQPILEFRVFKYWVFTLTTAIGMIVFMSMIGAATIFPIYMQTMHNFTALESGLMLLPGAIVMGVMSPITGRIFDKVGARYLGIIGLGMIFVTTAMFTNLTDSTSMLYVTIVYSFRMLGVALVMMPVTTAGINVLPRHLIPHGTAMNNTMRQIAGSIGTAVLVSVMTTAALNEAETGNVGMIDAQISGVNTAFMVAAGIALVGFILAFFIKSNKKPLQKETYGTSTSQKPVTDQS</sequence>
<evidence type="ECO:0000256" key="6">
    <source>
        <dbReference type="ARBA" id="ARBA00023136"/>
    </source>
</evidence>
<dbReference type="InterPro" id="IPR011701">
    <property type="entry name" value="MFS"/>
</dbReference>
<proteinExistence type="predicted"/>
<feature type="transmembrane region" description="Helical" evidence="7">
    <location>
        <begin position="234"/>
        <end position="253"/>
    </location>
</feature>
<protein>
    <submittedName>
        <fullName evidence="9">MDR family MFS transporter</fullName>
    </submittedName>
</protein>
<feature type="transmembrane region" description="Helical" evidence="7">
    <location>
        <begin position="265"/>
        <end position="295"/>
    </location>
</feature>
<organism evidence="9 10">
    <name type="scientific">Alkalicoccobacillus gibsonii</name>
    <dbReference type="NCBI Taxonomy" id="79881"/>
    <lineage>
        <taxon>Bacteria</taxon>
        <taxon>Bacillati</taxon>
        <taxon>Bacillota</taxon>
        <taxon>Bacilli</taxon>
        <taxon>Bacillales</taxon>
        <taxon>Bacillaceae</taxon>
        <taxon>Alkalicoccobacillus</taxon>
    </lineage>
</organism>
<feature type="transmembrane region" description="Helical" evidence="7">
    <location>
        <begin position="87"/>
        <end position="107"/>
    </location>
</feature>
<dbReference type="PROSITE" id="PS50850">
    <property type="entry name" value="MFS"/>
    <property type="match status" value="1"/>
</dbReference>
<feature type="transmembrane region" description="Helical" evidence="7">
    <location>
        <begin position="171"/>
        <end position="190"/>
    </location>
</feature>
<feature type="transmembrane region" description="Helical" evidence="7">
    <location>
        <begin position="335"/>
        <end position="354"/>
    </location>
</feature>
<evidence type="ECO:0000256" key="5">
    <source>
        <dbReference type="ARBA" id="ARBA00022989"/>
    </source>
</evidence>
<feature type="transmembrane region" description="Helical" evidence="7">
    <location>
        <begin position="407"/>
        <end position="425"/>
    </location>
</feature>
<keyword evidence="6 7" id="KW-0472">Membrane</keyword>
<feature type="transmembrane region" description="Helical" evidence="7">
    <location>
        <begin position="145"/>
        <end position="165"/>
    </location>
</feature>
<gene>
    <name evidence="9" type="ORF">MKY91_09195</name>
</gene>
<reference evidence="9 10" key="1">
    <citation type="submission" date="2024-03" db="EMBL/GenBank/DDBJ databases">
        <title>Bacilli Hybrid Assemblies.</title>
        <authorList>
            <person name="Kovac J."/>
        </authorList>
    </citation>
    <scope>NUCLEOTIDE SEQUENCE [LARGE SCALE GENOMIC DNA]</scope>
    <source>
        <strain evidence="9 10">FSL R7-0666</strain>
    </source>
</reference>
<dbReference type="PRINTS" id="PR01036">
    <property type="entry name" value="TCRTETB"/>
</dbReference>
<evidence type="ECO:0000256" key="2">
    <source>
        <dbReference type="ARBA" id="ARBA00022448"/>
    </source>
</evidence>
<evidence type="ECO:0000313" key="10">
    <source>
        <dbReference type="Proteomes" id="UP001418796"/>
    </source>
</evidence>
<dbReference type="InterPro" id="IPR020846">
    <property type="entry name" value="MFS_dom"/>
</dbReference>
<feature type="transmembrane region" description="Helical" evidence="7">
    <location>
        <begin position="445"/>
        <end position="464"/>
    </location>
</feature>
<keyword evidence="3" id="KW-1003">Cell membrane</keyword>
<evidence type="ECO:0000313" key="9">
    <source>
        <dbReference type="EMBL" id="MEN0643319.1"/>
    </source>
</evidence>
<name>A0ABU9VHD8_9BACI</name>
<feature type="transmembrane region" description="Helical" evidence="7">
    <location>
        <begin position="360"/>
        <end position="386"/>
    </location>
</feature>
<dbReference type="Gene3D" id="1.20.1720.10">
    <property type="entry name" value="Multidrug resistance protein D"/>
    <property type="match status" value="1"/>
</dbReference>
<dbReference type="CDD" id="cd17503">
    <property type="entry name" value="MFS_LmrB_MDR_like"/>
    <property type="match status" value="1"/>
</dbReference>
<dbReference type="PANTHER" id="PTHR42718:SF24">
    <property type="entry name" value="MAJOR FACILITATOR SUPERFAMILY (MFS) PROFILE DOMAIN-CONTAINING PROTEIN"/>
    <property type="match status" value="1"/>
</dbReference>
<keyword evidence="2" id="KW-0813">Transport</keyword>
<accession>A0ABU9VHD8</accession>
<comment type="caution">
    <text evidence="9">The sequence shown here is derived from an EMBL/GenBank/DDBJ whole genome shotgun (WGS) entry which is preliminary data.</text>
</comment>
<keyword evidence="4 7" id="KW-0812">Transmembrane</keyword>
<dbReference type="Pfam" id="PF07690">
    <property type="entry name" value="MFS_1"/>
    <property type="match status" value="1"/>
</dbReference>
<dbReference type="SUPFAM" id="SSF103473">
    <property type="entry name" value="MFS general substrate transporter"/>
    <property type="match status" value="1"/>
</dbReference>
<dbReference type="NCBIfam" id="TIGR00711">
    <property type="entry name" value="efflux_EmrB"/>
    <property type="match status" value="1"/>
</dbReference>
<dbReference type="InterPro" id="IPR004638">
    <property type="entry name" value="EmrB-like"/>
</dbReference>
<feature type="domain" description="Major facilitator superfamily (MFS) profile" evidence="8">
    <location>
        <begin position="17"/>
        <end position="469"/>
    </location>
</feature>
<dbReference type="EMBL" id="JBCITK010000001">
    <property type="protein sequence ID" value="MEN0643319.1"/>
    <property type="molecule type" value="Genomic_DNA"/>
</dbReference>
<feature type="transmembrane region" description="Helical" evidence="7">
    <location>
        <begin position="113"/>
        <end position="133"/>
    </location>
</feature>
<evidence type="ECO:0000256" key="7">
    <source>
        <dbReference type="SAM" id="Phobius"/>
    </source>
</evidence>
<feature type="transmembrane region" description="Helical" evidence="7">
    <location>
        <begin position="202"/>
        <end position="222"/>
    </location>
</feature>
<feature type="transmembrane region" description="Helical" evidence="7">
    <location>
        <begin position="307"/>
        <end position="328"/>
    </location>
</feature>
<feature type="transmembrane region" description="Helical" evidence="7">
    <location>
        <begin position="55"/>
        <end position="75"/>
    </location>
</feature>
<evidence type="ECO:0000256" key="3">
    <source>
        <dbReference type="ARBA" id="ARBA00022475"/>
    </source>
</evidence>